<dbReference type="PATRIC" id="fig|43687.5.peg.1614"/>
<evidence type="ECO:0000313" key="6">
    <source>
        <dbReference type="EMBL" id="AKV83459.1"/>
    </source>
</evidence>
<dbReference type="EMBL" id="CP012176">
    <property type="protein sequence ID" value="AKV83459.1"/>
    <property type="molecule type" value="Genomic_DNA"/>
</dbReference>
<evidence type="ECO:0000313" key="5">
    <source>
        <dbReference type="EMBL" id="AKV81219.1"/>
    </source>
</evidence>
<dbReference type="Proteomes" id="UP000062398">
    <property type="component" value="Chromosome"/>
</dbReference>
<proteinExistence type="predicted"/>
<feature type="transmembrane region" description="Helical" evidence="1">
    <location>
        <begin position="39"/>
        <end position="60"/>
    </location>
</feature>
<reference evidence="6 7" key="2">
    <citation type="submission" date="2015-07" db="EMBL/GenBank/DDBJ databases">
        <title>Physiological, transcriptional responses and genome re-sequencing of acid resistant extremely thermoacidophilic Metallosphaera sedula SARC-M1.</title>
        <authorList>
            <person name="Ai C."/>
            <person name="McCarthy S."/>
            <person name="Eckrich V."/>
            <person name="Rudrappa D."/>
            <person name="Qiu G."/>
            <person name="Blum P."/>
        </authorList>
    </citation>
    <scope>NUCLEOTIDE SEQUENCE [LARGE SCALE GENOMIC DNA]</scope>
    <source>
        <strain evidence="6 7">SARC-M1</strain>
    </source>
</reference>
<feature type="transmembrane region" description="Helical" evidence="1">
    <location>
        <begin position="12"/>
        <end position="33"/>
    </location>
</feature>
<dbReference type="Proteomes" id="UP000068832">
    <property type="component" value="Chromosome"/>
</dbReference>
<evidence type="ECO:0000313" key="7">
    <source>
        <dbReference type="Proteomes" id="UP000056255"/>
    </source>
</evidence>
<dbReference type="EMBL" id="CP012173">
    <property type="protein sequence ID" value="AKV76723.1"/>
    <property type="molecule type" value="Genomic_DNA"/>
</dbReference>
<dbReference type="EMBL" id="CP012174">
    <property type="protein sequence ID" value="AKV78974.1"/>
    <property type="molecule type" value="Genomic_DNA"/>
</dbReference>
<keyword evidence="1" id="KW-0472">Membrane</keyword>
<dbReference type="Proteomes" id="UP000061362">
    <property type="component" value="Chromosome"/>
</dbReference>
<dbReference type="EMBL" id="CP012172">
    <property type="protein sequence ID" value="AKV74484.1"/>
    <property type="molecule type" value="Genomic_DNA"/>
</dbReference>
<evidence type="ECO:0000313" key="3">
    <source>
        <dbReference type="EMBL" id="AKV76723.1"/>
    </source>
</evidence>
<protein>
    <submittedName>
        <fullName evidence="3">Uncharacterized protein</fullName>
    </submittedName>
</protein>
<dbReference type="GeneID" id="91755989"/>
<evidence type="ECO:0000313" key="9">
    <source>
        <dbReference type="Proteomes" id="UP000062398"/>
    </source>
</evidence>
<dbReference type="Proteomes" id="UP000062475">
    <property type="component" value="Chromosome"/>
</dbReference>
<gene>
    <name evidence="2" type="ORF">MsedA_1506</name>
    <name evidence="3" type="ORF">MsedB_1508</name>
    <name evidence="4" type="ORF">MsedC_1506</name>
    <name evidence="5" type="ORF">MsedD_1507</name>
    <name evidence="6" type="ORF">MsedE_1512</name>
</gene>
<keyword evidence="1" id="KW-0812">Transmembrane</keyword>
<evidence type="ECO:0000313" key="11">
    <source>
        <dbReference type="Proteomes" id="UP000068832"/>
    </source>
</evidence>
<dbReference type="Proteomes" id="UP000056255">
    <property type="component" value="Chromosome"/>
</dbReference>
<evidence type="ECO:0000313" key="8">
    <source>
        <dbReference type="Proteomes" id="UP000061362"/>
    </source>
</evidence>
<keyword evidence="1" id="KW-1133">Transmembrane helix</keyword>
<dbReference type="RefSeq" id="WP_048060104.1">
    <property type="nucleotide sequence ID" value="NZ_AP019770.1"/>
</dbReference>
<dbReference type="OrthoDB" id="41704at2157"/>
<reference evidence="8 9" key="1">
    <citation type="journal article" date="2015" name="Genome Announc.">
        <title>Complete Genome Sequences of Evolved Arsenate-Resistant Metallosphaera sedula Strains.</title>
        <authorList>
            <person name="Ai C."/>
            <person name="McCarthy S."/>
            <person name="Schackwitz W."/>
            <person name="Martin J."/>
            <person name="Lipzen A."/>
            <person name="Blum P."/>
        </authorList>
    </citation>
    <scope>NUCLEOTIDE SEQUENCE [LARGE SCALE GENOMIC DNA]</scope>
    <source>
        <strain evidence="4 9">ARS120-1</strain>
        <strain evidence="5 8">ARS120-2</strain>
        <strain evidence="2 11">ARS50-1</strain>
        <strain evidence="3 10">ARS50-2</strain>
    </source>
</reference>
<accession>A0A0K1SQ76</accession>
<organism evidence="3 10">
    <name type="scientific">Metallosphaera sedula</name>
    <dbReference type="NCBI Taxonomy" id="43687"/>
    <lineage>
        <taxon>Archaea</taxon>
        <taxon>Thermoproteota</taxon>
        <taxon>Thermoprotei</taxon>
        <taxon>Sulfolobales</taxon>
        <taxon>Sulfolobaceae</taxon>
        <taxon>Metallosphaera</taxon>
    </lineage>
</organism>
<evidence type="ECO:0000313" key="4">
    <source>
        <dbReference type="EMBL" id="AKV78974.1"/>
    </source>
</evidence>
<evidence type="ECO:0000256" key="1">
    <source>
        <dbReference type="SAM" id="Phobius"/>
    </source>
</evidence>
<sequence length="69" mass="7952">MTSEKRWDTFTWFAVVTPLVGFFIMTLILSAYINQFGPWRSVVPVILGFGVFFLLVGIFLRTKFGRMAL</sequence>
<dbReference type="AlphaFoldDB" id="A0A0K1SQ76"/>
<name>A0A0K1SQ76_9CREN</name>
<evidence type="ECO:0000313" key="2">
    <source>
        <dbReference type="EMBL" id="AKV74484.1"/>
    </source>
</evidence>
<evidence type="ECO:0000313" key="10">
    <source>
        <dbReference type="Proteomes" id="UP000062475"/>
    </source>
</evidence>
<dbReference type="EMBL" id="CP012175">
    <property type="protein sequence ID" value="AKV81219.1"/>
    <property type="molecule type" value="Genomic_DNA"/>
</dbReference>